<dbReference type="AlphaFoldDB" id="A0A178ZDI4"/>
<evidence type="ECO:0000313" key="2">
    <source>
        <dbReference type="Proteomes" id="UP000078343"/>
    </source>
</evidence>
<gene>
    <name evidence="1" type="ORF">AYL99_07971</name>
</gene>
<keyword evidence="2" id="KW-1185">Reference proteome</keyword>
<sequence>MDPRPRQTAIRHSWWFSSKQPPEQPVVRHAQPGSDIAVGERSFGKASVNCCLRGNKSKWGTLQGGNAAVLQLRVDPAQNPKYKLKELVLELDFSEMDPRVATSNTTAASAQPSLLILEPPSPKHLRGKALIQHLSQEFLAQPQVGAGGFSIGGIGLKSTKDKDIERSWRFHSHWTNNASGHYTSARWTWTAVSENPDIENVGALYLGIIIRHPNKPFYLTCKINGKLVNIGRRFRYGDDGEPSILTLVYPQTSQQSIEKEAKELENEIVALIEGEGASKSLESPPLKADPLLCAQARHLPHNLVIASNP</sequence>
<dbReference type="Proteomes" id="UP000078343">
    <property type="component" value="Unassembled WGS sequence"/>
</dbReference>
<dbReference type="STRING" id="1367422.A0A178ZDI4"/>
<dbReference type="OrthoDB" id="4154526at2759"/>
<protein>
    <submittedName>
        <fullName evidence="1">Uncharacterized protein</fullName>
    </submittedName>
</protein>
<organism evidence="1 2">
    <name type="scientific">Fonsecaea erecta</name>
    <dbReference type="NCBI Taxonomy" id="1367422"/>
    <lineage>
        <taxon>Eukaryota</taxon>
        <taxon>Fungi</taxon>
        <taxon>Dikarya</taxon>
        <taxon>Ascomycota</taxon>
        <taxon>Pezizomycotina</taxon>
        <taxon>Eurotiomycetes</taxon>
        <taxon>Chaetothyriomycetidae</taxon>
        <taxon>Chaetothyriales</taxon>
        <taxon>Herpotrichiellaceae</taxon>
        <taxon>Fonsecaea</taxon>
    </lineage>
</organism>
<comment type="caution">
    <text evidence="1">The sequence shown here is derived from an EMBL/GenBank/DDBJ whole genome shotgun (WGS) entry which is preliminary data.</text>
</comment>
<reference evidence="1 2" key="1">
    <citation type="submission" date="2016-04" db="EMBL/GenBank/DDBJ databases">
        <title>Draft genome of Fonsecaea erecta CBS 125763.</title>
        <authorList>
            <person name="Weiss V.A."/>
            <person name="Vicente V.A."/>
            <person name="Raittz R.T."/>
            <person name="Moreno L.F."/>
            <person name="De Souza E.M."/>
            <person name="Pedrosa F.O."/>
            <person name="Steffens M.B."/>
            <person name="Faoro H."/>
            <person name="Tadra-Sfeir M.Z."/>
            <person name="Najafzadeh M.J."/>
            <person name="Felipe M.S."/>
            <person name="Teixeira M."/>
            <person name="Sun J."/>
            <person name="Xi L."/>
            <person name="Gomes R."/>
            <person name="De Azevedo C.M."/>
            <person name="Salgado C.G."/>
            <person name="Da Silva M.B."/>
            <person name="Nascimento M.F."/>
            <person name="Queiroz-Telles F."/>
            <person name="Attili D.S."/>
            <person name="Gorbushina A."/>
        </authorList>
    </citation>
    <scope>NUCLEOTIDE SEQUENCE [LARGE SCALE GENOMIC DNA]</scope>
    <source>
        <strain evidence="1 2">CBS 125763</strain>
    </source>
</reference>
<accession>A0A178ZDI4</accession>
<evidence type="ECO:0000313" key="1">
    <source>
        <dbReference type="EMBL" id="OAP57233.1"/>
    </source>
</evidence>
<dbReference type="EMBL" id="LVYI01000007">
    <property type="protein sequence ID" value="OAP57233.1"/>
    <property type="molecule type" value="Genomic_DNA"/>
</dbReference>
<name>A0A178ZDI4_9EURO</name>
<dbReference type="GeneID" id="30012139"/>
<dbReference type="RefSeq" id="XP_018690600.1">
    <property type="nucleotide sequence ID" value="XM_018839479.1"/>
</dbReference>
<proteinExistence type="predicted"/>